<evidence type="ECO:0000259" key="1">
    <source>
        <dbReference type="Pfam" id="PF07905"/>
    </source>
</evidence>
<keyword evidence="3" id="KW-1185">Reference proteome</keyword>
<proteinExistence type="predicted"/>
<dbReference type="AlphaFoldDB" id="A0A1M5MK18"/>
<dbReference type="Proteomes" id="UP000242329">
    <property type="component" value="Unassembled WGS sequence"/>
</dbReference>
<dbReference type="EMBL" id="FQWY01000012">
    <property type="protein sequence ID" value="SHG77844.1"/>
    <property type="molecule type" value="Genomic_DNA"/>
</dbReference>
<accession>A0A1M5MK18</accession>
<evidence type="ECO:0000313" key="3">
    <source>
        <dbReference type="Proteomes" id="UP000242329"/>
    </source>
</evidence>
<dbReference type="Pfam" id="PF07905">
    <property type="entry name" value="PucR"/>
    <property type="match status" value="1"/>
</dbReference>
<dbReference type="InterPro" id="IPR012914">
    <property type="entry name" value="PucR_dom"/>
</dbReference>
<gene>
    <name evidence="2" type="ORF">SAMN02745221_00945</name>
</gene>
<dbReference type="STRING" id="1123382.SAMN02745221_00945"/>
<protein>
    <submittedName>
        <fullName evidence="2">Purine catabolism regulatory protein-like family protein</fullName>
    </submittedName>
</protein>
<dbReference type="RefSeq" id="WP_084728332.1">
    <property type="nucleotide sequence ID" value="NZ_FQWY01000012.1"/>
</dbReference>
<sequence>MQLTVKNMLDMFADFKVIAGRRGIYRQITTVSVIDAPDIHEWLKGGEFLITTGYIMRDNTLKFAV</sequence>
<dbReference type="OrthoDB" id="143422at2"/>
<organism evidence="2 3">
    <name type="scientific">Thermosyntropha lipolytica DSM 11003</name>
    <dbReference type="NCBI Taxonomy" id="1123382"/>
    <lineage>
        <taxon>Bacteria</taxon>
        <taxon>Bacillati</taxon>
        <taxon>Bacillota</taxon>
        <taxon>Clostridia</taxon>
        <taxon>Eubacteriales</taxon>
        <taxon>Syntrophomonadaceae</taxon>
        <taxon>Thermosyntropha</taxon>
    </lineage>
</organism>
<evidence type="ECO:0000313" key="2">
    <source>
        <dbReference type="EMBL" id="SHG77844.1"/>
    </source>
</evidence>
<reference evidence="3" key="1">
    <citation type="submission" date="2016-11" db="EMBL/GenBank/DDBJ databases">
        <authorList>
            <person name="Varghese N."/>
            <person name="Submissions S."/>
        </authorList>
    </citation>
    <scope>NUCLEOTIDE SEQUENCE [LARGE SCALE GENOMIC DNA]</scope>
    <source>
        <strain evidence="3">DSM 11003</strain>
    </source>
</reference>
<feature type="domain" description="Purine catabolism PurC-like" evidence="1">
    <location>
        <begin position="9"/>
        <end position="62"/>
    </location>
</feature>
<name>A0A1M5MK18_9FIRM</name>